<dbReference type="PANTHER" id="PTHR31616:SF0">
    <property type="entry name" value="GLUCAN 1,4-ALPHA-GLUCOSIDASE"/>
    <property type="match status" value="1"/>
</dbReference>
<dbReference type="Pfam" id="PF00723">
    <property type="entry name" value="Glyco_hydro_15"/>
    <property type="match status" value="1"/>
</dbReference>
<evidence type="ECO:0000313" key="3">
    <source>
        <dbReference type="EMBL" id="MBO1321757.1"/>
    </source>
</evidence>
<dbReference type="InterPro" id="IPR011613">
    <property type="entry name" value="GH15-like"/>
</dbReference>
<gene>
    <name evidence="3" type="ORF">J3U88_24980</name>
</gene>
<dbReference type="AlphaFoldDB" id="A0A8J7Q719"/>
<dbReference type="PANTHER" id="PTHR31616">
    <property type="entry name" value="TREHALASE"/>
    <property type="match status" value="1"/>
</dbReference>
<name>A0A8J7Q719_9BACT</name>
<dbReference type="RefSeq" id="WP_207861730.1">
    <property type="nucleotide sequence ID" value="NZ_JAFREP010000027.1"/>
</dbReference>
<accession>A0A8J7Q719</accession>
<protein>
    <submittedName>
        <fullName evidence="3">Glycoside hydrolase family 15 protein</fullName>
    </submittedName>
</protein>
<reference evidence="3" key="1">
    <citation type="submission" date="2021-03" db="EMBL/GenBank/DDBJ databases">
        <authorList>
            <person name="Wang G."/>
        </authorList>
    </citation>
    <scope>NUCLEOTIDE SEQUENCE</scope>
    <source>
        <strain evidence="3">KCTC 12899</strain>
    </source>
</reference>
<dbReference type="Gene3D" id="1.50.10.10">
    <property type="match status" value="1"/>
</dbReference>
<dbReference type="EMBL" id="JAFREP010000027">
    <property type="protein sequence ID" value="MBO1321757.1"/>
    <property type="molecule type" value="Genomic_DNA"/>
</dbReference>
<dbReference type="InterPro" id="IPR045582">
    <property type="entry name" value="Trehalase-like_N"/>
</dbReference>
<dbReference type="Proteomes" id="UP000664417">
    <property type="component" value="Unassembled WGS sequence"/>
</dbReference>
<evidence type="ECO:0000259" key="2">
    <source>
        <dbReference type="Pfam" id="PF19291"/>
    </source>
</evidence>
<dbReference type="InterPro" id="IPR008928">
    <property type="entry name" value="6-hairpin_glycosidase_sf"/>
</dbReference>
<sequence>MDYGLVGNCQYNALIDPNGNVAWLCWPRFDSSFLFGGLLDSNHGGRFRISPGDDSRGEQSYLVNTNVLRTEFTTDRGRFEIIDFAPRFVLFERYHKPTKLFRIVRPLSGEPVIRVEIEPKGDYGRVTPTPVFGSNHIRYNGLDQELRLTTNASLSMIAEQRDMVLREPLYFVLSYGEPLEANLEHTCKEFLERTIQYWQTWVKHCYLPLEYQDAVIRSALVLKIHQFEDTGAIIAATTTSIPEAHGTVRNWDYRYCWMRDAMFSLLALQRLTQFEELEGFVSYLRNLTEVSQDGETRLQPVYGISGEHALIEHILDHLEGYRGHQPVRIGNQAYEHLQHDVYGELILAISQLFLDRRFINPEQGMPITLITRLLNHIETYLEAKDAGLWEFRGIAQLHTFTLLMHWAGASMVHQIGETHDLPELKTKAEALHRRASALIEDRCWDEQLGAYTIAAEVDALDASLLMMINLGYLDRDNPRAHRHVDAIARRLDAGNGLIHRYTMQDDFGATENAFLICSFWLAEAYARLGRRAEAEALFNTLLANANPLGLYSEDLDPKTGELWGNFPQTYSHVGLINAAFALARHDEGHGFFNPRYYRTSTQASDQ</sequence>
<evidence type="ECO:0000313" key="4">
    <source>
        <dbReference type="Proteomes" id="UP000664417"/>
    </source>
</evidence>
<dbReference type="GO" id="GO:0004553">
    <property type="term" value="F:hydrolase activity, hydrolyzing O-glycosyl compounds"/>
    <property type="evidence" value="ECO:0007669"/>
    <property type="project" value="TreeGrafter"/>
</dbReference>
<keyword evidence="3" id="KW-0378">Hydrolase</keyword>
<proteinExistence type="predicted"/>
<feature type="domain" description="Trehalase-like N-terminal" evidence="2">
    <location>
        <begin position="5"/>
        <end position="141"/>
    </location>
</feature>
<keyword evidence="4" id="KW-1185">Reference proteome</keyword>
<dbReference type="GO" id="GO:0005975">
    <property type="term" value="P:carbohydrate metabolic process"/>
    <property type="evidence" value="ECO:0007669"/>
    <property type="project" value="InterPro"/>
</dbReference>
<organism evidence="3 4">
    <name type="scientific">Acanthopleuribacter pedis</name>
    <dbReference type="NCBI Taxonomy" id="442870"/>
    <lineage>
        <taxon>Bacteria</taxon>
        <taxon>Pseudomonadati</taxon>
        <taxon>Acidobacteriota</taxon>
        <taxon>Holophagae</taxon>
        <taxon>Acanthopleuribacterales</taxon>
        <taxon>Acanthopleuribacteraceae</taxon>
        <taxon>Acanthopleuribacter</taxon>
    </lineage>
</organism>
<evidence type="ECO:0000259" key="1">
    <source>
        <dbReference type="Pfam" id="PF00723"/>
    </source>
</evidence>
<dbReference type="SUPFAM" id="SSF48208">
    <property type="entry name" value="Six-hairpin glycosidases"/>
    <property type="match status" value="1"/>
</dbReference>
<dbReference type="InterPro" id="IPR012341">
    <property type="entry name" value="6hp_glycosidase-like_sf"/>
</dbReference>
<comment type="caution">
    <text evidence="3">The sequence shown here is derived from an EMBL/GenBank/DDBJ whole genome shotgun (WGS) entry which is preliminary data.</text>
</comment>
<dbReference type="Pfam" id="PF19291">
    <property type="entry name" value="TREH_N"/>
    <property type="match status" value="1"/>
</dbReference>
<feature type="domain" description="GH15-like" evidence="1">
    <location>
        <begin position="211"/>
        <end position="579"/>
    </location>
</feature>